<proteinExistence type="predicted"/>
<reference evidence="1" key="1">
    <citation type="journal article" date="2015" name="Nature">
        <title>Complex archaea that bridge the gap between prokaryotes and eukaryotes.</title>
        <authorList>
            <person name="Spang A."/>
            <person name="Saw J.H."/>
            <person name="Jorgensen S.L."/>
            <person name="Zaremba-Niedzwiedzka K."/>
            <person name="Martijn J."/>
            <person name="Lind A.E."/>
            <person name="van Eijk R."/>
            <person name="Schleper C."/>
            <person name="Guy L."/>
            <person name="Ettema T.J."/>
        </authorList>
    </citation>
    <scope>NUCLEOTIDE SEQUENCE</scope>
</reference>
<evidence type="ECO:0000313" key="1">
    <source>
        <dbReference type="EMBL" id="KKL56892.1"/>
    </source>
</evidence>
<name>A0A0F9G0I2_9ZZZZ</name>
<dbReference type="AlphaFoldDB" id="A0A0F9G0I2"/>
<organism evidence="1">
    <name type="scientific">marine sediment metagenome</name>
    <dbReference type="NCBI Taxonomy" id="412755"/>
    <lineage>
        <taxon>unclassified sequences</taxon>
        <taxon>metagenomes</taxon>
        <taxon>ecological metagenomes</taxon>
    </lineage>
</organism>
<protein>
    <submittedName>
        <fullName evidence="1">Uncharacterized protein</fullName>
    </submittedName>
</protein>
<accession>A0A0F9G0I2</accession>
<dbReference type="EMBL" id="LAZR01030344">
    <property type="protein sequence ID" value="KKL56892.1"/>
    <property type="molecule type" value="Genomic_DNA"/>
</dbReference>
<comment type="caution">
    <text evidence="1">The sequence shown here is derived from an EMBL/GenBank/DDBJ whole genome shotgun (WGS) entry which is preliminary data.</text>
</comment>
<sequence>MLQQGSRVSPLHDVRSRGRIFHIRKETHDEVQYDLRADLPRCPVARVRWELGEPDLTDIRLDRLVEIEEEGNGSTPNSIQS</sequence>
<gene>
    <name evidence="1" type="ORF">LCGC14_2240910</name>
</gene>